<dbReference type="Pfam" id="PF00254">
    <property type="entry name" value="FKBP_C"/>
    <property type="match status" value="1"/>
</dbReference>
<dbReference type="Gene3D" id="2.40.10.330">
    <property type="match status" value="1"/>
</dbReference>
<evidence type="ECO:0000256" key="1">
    <source>
        <dbReference type="ARBA" id="ARBA00000971"/>
    </source>
</evidence>
<protein>
    <recommendedName>
        <fullName evidence="6">Peptidyl-prolyl cis-trans isomerase</fullName>
        <ecNumber evidence="6">5.2.1.8</ecNumber>
    </recommendedName>
</protein>
<dbReference type="SUPFAM" id="SSF54534">
    <property type="entry name" value="FKBP-like"/>
    <property type="match status" value="1"/>
</dbReference>
<evidence type="ECO:0000256" key="2">
    <source>
        <dbReference type="ARBA" id="ARBA00006577"/>
    </source>
</evidence>
<dbReference type="EMBL" id="JABWMJ010000007">
    <property type="protein sequence ID" value="NUZ07272.1"/>
    <property type="molecule type" value="Genomic_DNA"/>
</dbReference>
<evidence type="ECO:0000313" key="8">
    <source>
        <dbReference type="EMBL" id="NUZ07272.1"/>
    </source>
</evidence>
<dbReference type="Gene3D" id="3.10.50.40">
    <property type="match status" value="1"/>
</dbReference>
<name>A0A7Y6NQ30_9BURK</name>
<evidence type="ECO:0000256" key="5">
    <source>
        <dbReference type="PROSITE-ProRule" id="PRU00277"/>
    </source>
</evidence>
<keyword evidence="3 5" id="KW-0697">Rotamase</keyword>
<dbReference type="EC" id="5.2.1.8" evidence="6"/>
<evidence type="ECO:0000259" key="7">
    <source>
        <dbReference type="PROSITE" id="PS50059"/>
    </source>
</evidence>
<evidence type="ECO:0000313" key="9">
    <source>
        <dbReference type="Proteomes" id="UP000529637"/>
    </source>
</evidence>
<organism evidence="8 9">
    <name type="scientific">Piscinibacter koreensis</name>
    <dbReference type="NCBI Taxonomy" id="2742824"/>
    <lineage>
        <taxon>Bacteria</taxon>
        <taxon>Pseudomonadati</taxon>
        <taxon>Pseudomonadota</taxon>
        <taxon>Betaproteobacteria</taxon>
        <taxon>Burkholderiales</taxon>
        <taxon>Sphaerotilaceae</taxon>
        <taxon>Piscinibacter</taxon>
    </lineage>
</organism>
<proteinExistence type="inferred from homology"/>
<keyword evidence="9" id="KW-1185">Reference proteome</keyword>
<dbReference type="InterPro" id="IPR001179">
    <property type="entry name" value="PPIase_FKBP_dom"/>
</dbReference>
<dbReference type="InterPro" id="IPR046357">
    <property type="entry name" value="PPIase_dom_sf"/>
</dbReference>
<gene>
    <name evidence="8" type="ORF">HQN59_16035</name>
</gene>
<keyword evidence="4 5" id="KW-0413">Isomerase</keyword>
<dbReference type="GO" id="GO:0003755">
    <property type="term" value="F:peptidyl-prolyl cis-trans isomerase activity"/>
    <property type="evidence" value="ECO:0007669"/>
    <property type="project" value="UniProtKB-UniRule"/>
</dbReference>
<feature type="domain" description="PPIase FKBP-type" evidence="7">
    <location>
        <begin position="39"/>
        <end position="105"/>
    </location>
</feature>
<evidence type="ECO:0000256" key="4">
    <source>
        <dbReference type="ARBA" id="ARBA00023235"/>
    </source>
</evidence>
<comment type="caution">
    <text evidence="8">The sequence shown here is derived from an EMBL/GenBank/DDBJ whole genome shotgun (WGS) entry which is preliminary data.</text>
</comment>
<evidence type="ECO:0000256" key="3">
    <source>
        <dbReference type="ARBA" id="ARBA00023110"/>
    </source>
</evidence>
<reference evidence="8 9" key="1">
    <citation type="submission" date="2020-06" db="EMBL/GenBank/DDBJ databases">
        <title>Schlegella sp. ID0723 isolated from air conditioner.</title>
        <authorList>
            <person name="Kim D.Y."/>
            <person name="Kim D.-U."/>
        </authorList>
    </citation>
    <scope>NUCLEOTIDE SEQUENCE [LARGE SCALE GENOMIC DNA]</scope>
    <source>
        <strain evidence="8 9">ID0723</strain>
    </source>
</reference>
<dbReference type="AlphaFoldDB" id="A0A7Y6NQ30"/>
<comment type="similarity">
    <text evidence="2 6">Belongs to the FKBP-type PPIase family.</text>
</comment>
<dbReference type="PANTHER" id="PTHR47861:SF4">
    <property type="entry name" value="FKBP-TYPE 16 KDA PEPTIDYL-PROLYL CIS-TRANS ISOMERASE"/>
    <property type="match status" value="1"/>
</dbReference>
<dbReference type="PROSITE" id="PS50059">
    <property type="entry name" value="FKBP_PPIASE"/>
    <property type="match status" value="1"/>
</dbReference>
<dbReference type="PANTHER" id="PTHR47861">
    <property type="entry name" value="FKBP-TYPE PEPTIDYL-PROLYL CIS-TRANS ISOMERASE SLYD"/>
    <property type="match status" value="1"/>
</dbReference>
<comment type="catalytic activity">
    <reaction evidence="1 5 6">
        <text>[protein]-peptidylproline (omega=180) = [protein]-peptidylproline (omega=0)</text>
        <dbReference type="Rhea" id="RHEA:16237"/>
        <dbReference type="Rhea" id="RHEA-COMP:10747"/>
        <dbReference type="Rhea" id="RHEA-COMP:10748"/>
        <dbReference type="ChEBI" id="CHEBI:83833"/>
        <dbReference type="ChEBI" id="CHEBI:83834"/>
        <dbReference type="EC" id="5.2.1.8"/>
    </reaction>
</comment>
<accession>A0A7Y6NQ30</accession>
<evidence type="ECO:0000256" key="6">
    <source>
        <dbReference type="RuleBase" id="RU003915"/>
    </source>
</evidence>
<sequence length="179" mass="18616">MSFSTIEAFGRRAGCLVKSLASLPSGPAAEPPLNRVTPGSFLTLHYRLSGPDGEAVVDTFAGQPATLSLGTGDLAPAIEARLVGMAEGESATFELAPGEAFGERSPDLVQRVGRAMVERLGDGAGGYQVGDVVRFPTPDGGGGYAGVIREVDDETLTFDFNHPLAGRPVRFDVQLIGVL</sequence>
<dbReference type="InterPro" id="IPR048261">
    <property type="entry name" value="SlpA/SlyD-like_ins_sf"/>
</dbReference>
<dbReference type="Proteomes" id="UP000529637">
    <property type="component" value="Unassembled WGS sequence"/>
</dbReference>